<evidence type="ECO:0000256" key="4">
    <source>
        <dbReference type="ARBA" id="ARBA00022692"/>
    </source>
</evidence>
<feature type="transmembrane region" description="Helical" evidence="8">
    <location>
        <begin position="289"/>
        <end position="307"/>
    </location>
</feature>
<name>A0A1G6GD23_9ACTN</name>
<protein>
    <submittedName>
        <fullName evidence="9">Uncharacterized membrane protein YphA, DoxX/SURF4 family</fullName>
    </submittedName>
</protein>
<dbReference type="PANTHER" id="PTHR33452:SF1">
    <property type="entry name" value="INNER MEMBRANE PROTEIN YPHA-RELATED"/>
    <property type="match status" value="1"/>
</dbReference>
<evidence type="ECO:0000313" key="9">
    <source>
        <dbReference type="EMBL" id="SDB79891.1"/>
    </source>
</evidence>
<dbReference type="Proteomes" id="UP000199086">
    <property type="component" value="Unassembled WGS sequence"/>
</dbReference>
<feature type="compositionally biased region" description="Basic and acidic residues" evidence="7">
    <location>
        <begin position="37"/>
        <end position="58"/>
    </location>
</feature>
<dbReference type="STRING" id="1577474.GA0111570_101162"/>
<keyword evidence="5 8" id="KW-1133">Transmembrane helix</keyword>
<dbReference type="GO" id="GO:0005886">
    <property type="term" value="C:plasma membrane"/>
    <property type="evidence" value="ECO:0007669"/>
    <property type="project" value="UniProtKB-SubCell"/>
</dbReference>
<evidence type="ECO:0000256" key="2">
    <source>
        <dbReference type="ARBA" id="ARBA00006679"/>
    </source>
</evidence>
<proteinExistence type="inferred from homology"/>
<evidence type="ECO:0000256" key="5">
    <source>
        <dbReference type="ARBA" id="ARBA00022989"/>
    </source>
</evidence>
<dbReference type="EMBL" id="FMYF01000001">
    <property type="protein sequence ID" value="SDB79891.1"/>
    <property type="molecule type" value="Genomic_DNA"/>
</dbReference>
<feature type="transmembrane region" description="Helical" evidence="8">
    <location>
        <begin position="314"/>
        <end position="331"/>
    </location>
</feature>
<gene>
    <name evidence="9" type="ORF">GA0111570_101162</name>
</gene>
<feature type="compositionally biased region" description="Basic and acidic residues" evidence="7">
    <location>
        <begin position="1"/>
        <end position="20"/>
    </location>
</feature>
<feature type="transmembrane region" description="Helical" evidence="8">
    <location>
        <begin position="245"/>
        <end position="263"/>
    </location>
</feature>
<evidence type="ECO:0000256" key="1">
    <source>
        <dbReference type="ARBA" id="ARBA00004651"/>
    </source>
</evidence>
<feature type="region of interest" description="Disordered" evidence="7">
    <location>
        <begin position="203"/>
        <end position="241"/>
    </location>
</feature>
<accession>A0A1G6GD23</accession>
<keyword evidence="3" id="KW-1003">Cell membrane</keyword>
<feature type="compositionally biased region" description="Basic and acidic residues" evidence="7">
    <location>
        <begin position="81"/>
        <end position="92"/>
    </location>
</feature>
<dbReference type="RefSeq" id="WP_092605404.1">
    <property type="nucleotide sequence ID" value="NZ_FMYF01000001.1"/>
</dbReference>
<comment type="similarity">
    <text evidence="2">Belongs to the DoxX family.</text>
</comment>
<organism evidence="9 10">
    <name type="scientific">Raineyella antarctica</name>
    <dbReference type="NCBI Taxonomy" id="1577474"/>
    <lineage>
        <taxon>Bacteria</taxon>
        <taxon>Bacillati</taxon>
        <taxon>Actinomycetota</taxon>
        <taxon>Actinomycetes</taxon>
        <taxon>Propionibacteriales</taxon>
        <taxon>Propionibacteriaceae</taxon>
        <taxon>Raineyella</taxon>
    </lineage>
</organism>
<dbReference type="InterPro" id="IPR051907">
    <property type="entry name" value="DoxX-like_oxidoreductase"/>
</dbReference>
<feature type="compositionally biased region" description="Low complexity" evidence="7">
    <location>
        <begin position="106"/>
        <end position="122"/>
    </location>
</feature>
<reference evidence="9 10" key="1">
    <citation type="submission" date="2016-06" db="EMBL/GenBank/DDBJ databases">
        <authorList>
            <person name="Olsen C.W."/>
            <person name="Carey S."/>
            <person name="Hinshaw L."/>
            <person name="Karasin A.I."/>
        </authorList>
    </citation>
    <scope>NUCLEOTIDE SEQUENCE [LARGE SCALE GENOMIC DNA]</scope>
    <source>
        <strain evidence="9 10">LZ-22</strain>
    </source>
</reference>
<feature type="compositionally biased region" description="Basic and acidic residues" evidence="7">
    <location>
        <begin position="203"/>
        <end position="217"/>
    </location>
</feature>
<dbReference type="PANTHER" id="PTHR33452">
    <property type="entry name" value="OXIDOREDUCTASE CATD-RELATED"/>
    <property type="match status" value="1"/>
</dbReference>
<evidence type="ECO:0000256" key="8">
    <source>
        <dbReference type="SAM" id="Phobius"/>
    </source>
</evidence>
<keyword evidence="6 8" id="KW-0472">Membrane</keyword>
<keyword evidence="4 8" id="KW-0812">Transmembrane</keyword>
<sequence>MTPRDHDDDRSDDQAVDRPEGAGVDDEAAEPTVTRLSRADVRRYEETMARSSGEDRHHPAQPAPEDTTDDWHDVTQPGGEPRSEATPPRDRAAGPAATAGRDEADAAGAGSPAPLAAGAPDDQPTQTLGSRDRADDQPTVVTRGPLVGDRRGHSRTDRPTKVLGGPAAGASAAGATAAVAAGTGPAPAPTGILPVEDEDAALRAERRAERDARDRALGKRRPQPAPPVAAEPPSTRLPRTTDRPAASLGLFVLRLAVAAVVGVRGAQQLMDIPGTINTFTQTALPYPEIFAWGTAVASVLIGVALVLGLLVRVAGLGTALVGIGALVYVYWWRSPFESGLTGFRGETELLLAAVGLFFLLVGGGAWGIDGAVRKGRLQRRAERFEAEQI</sequence>
<feature type="compositionally biased region" description="Basic and acidic residues" evidence="7">
    <location>
        <begin position="148"/>
        <end position="160"/>
    </location>
</feature>
<comment type="subcellular location">
    <subcellularLocation>
        <location evidence="1">Cell membrane</location>
        <topology evidence="1">Multi-pass membrane protein</topology>
    </subcellularLocation>
</comment>
<feature type="transmembrane region" description="Helical" evidence="8">
    <location>
        <begin position="351"/>
        <end position="372"/>
    </location>
</feature>
<evidence type="ECO:0000313" key="10">
    <source>
        <dbReference type="Proteomes" id="UP000199086"/>
    </source>
</evidence>
<keyword evidence="10" id="KW-1185">Reference proteome</keyword>
<evidence type="ECO:0000256" key="3">
    <source>
        <dbReference type="ARBA" id="ARBA00022475"/>
    </source>
</evidence>
<dbReference type="AlphaFoldDB" id="A0A1G6GD23"/>
<dbReference type="InterPro" id="IPR032808">
    <property type="entry name" value="DoxX"/>
</dbReference>
<feature type="region of interest" description="Disordered" evidence="7">
    <location>
        <begin position="1"/>
        <end position="168"/>
    </location>
</feature>
<evidence type="ECO:0000256" key="6">
    <source>
        <dbReference type="ARBA" id="ARBA00023136"/>
    </source>
</evidence>
<evidence type="ECO:0000256" key="7">
    <source>
        <dbReference type="SAM" id="MobiDB-lite"/>
    </source>
</evidence>
<dbReference type="Pfam" id="PF07681">
    <property type="entry name" value="DoxX"/>
    <property type="match status" value="1"/>
</dbReference>